<gene>
    <name evidence="1" type="ORF">PGLA2088_LOCUS47945</name>
</gene>
<organism evidence="1 2">
    <name type="scientific">Polarella glacialis</name>
    <name type="common">Dinoflagellate</name>
    <dbReference type="NCBI Taxonomy" id="89957"/>
    <lineage>
        <taxon>Eukaryota</taxon>
        <taxon>Sar</taxon>
        <taxon>Alveolata</taxon>
        <taxon>Dinophyceae</taxon>
        <taxon>Suessiales</taxon>
        <taxon>Suessiaceae</taxon>
        <taxon>Polarella</taxon>
    </lineage>
</organism>
<reference evidence="1" key="1">
    <citation type="submission" date="2021-02" db="EMBL/GenBank/DDBJ databases">
        <authorList>
            <person name="Dougan E. K."/>
            <person name="Rhodes N."/>
            <person name="Thang M."/>
            <person name="Chan C."/>
        </authorList>
    </citation>
    <scope>NUCLEOTIDE SEQUENCE</scope>
</reference>
<evidence type="ECO:0000313" key="1">
    <source>
        <dbReference type="EMBL" id="CAE8735652.1"/>
    </source>
</evidence>
<comment type="caution">
    <text evidence="1">The sequence shown here is derived from an EMBL/GenBank/DDBJ whole genome shotgun (WGS) entry which is preliminary data.</text>
</comment>
<proteinExistence type="predicted"/>
<dbReference type="Gene3D" id="1.20.1520.10">
    <property type="entry name" value="ADP-ribosylation factor-like 2-binding protein, domain"/>
    <property type="match status" value="1"/>
</dbReference>
<protein>
    <submittedName>
        <fullName evidence="1">Uncharacterized protein</fullName>
    </submittedName>
</protein>
<feature type="non-terminal residue" evidence="1">
    <location>
        <position position="1"/>
    </location>
</feature>
<dbReference type="Proteomes" id="UP000626109">
    <property type="component" value="Unassembled WGS sequence"/>
</dbReference>
<dbReference type="InterPro" id="IPR042541">
    <property type="entry name" value="BART_sf"/>
</dbReference>
<feature type="non-terminal residue" evidence="1">
    <location>
        <position position="93"/>
    </location>
</feature>
<dbReference type="EMBL" id="CAJNNW010036570">
    <property type="protein sequence ID" value="CAE8735652.1"/>
    <property type="molecule type" value="Genomic_DNA"/>
</dbReference>
<name>A0A813LNP9_POLGL</name>
<dbReference type="AlphaFoldDB" id="A0A813LNP9"/>
<sequence>ELLEELKAWFWEQDGFAGDVFAFAEQHSEFFEAAKQYLDSGGQEHPLDWTQLHQQFVMQFESRLEEFLASQGTRLEGLREALASAEQTGDAAE</sequence>
<evidence type="ECO:0000313" key="2">
    <source>
        <dbReference type="Proteomes" id="UP000626109"/>
    </source>
</evidence>
<accession>A0A813LNP9</accession>